<evidence type="ECO:0000313" key="4">
    <source>
        <dbReference type="Proteomes" id="UP000315017"/>
    </source>
</evidence>
<dbReference type="KEGG" id="aagg:ETAA8_16020"/>
<dbReference type="GO" id="GO:0016787">
    <property type="term" value="F:hydrolase activity"/>
    <property type="evidence" value="ECO:0007669"/>
    <property type="project" value="InterPro"/>
</dbReference>
<feature type="chain" id="PRO_5021743629" description="3-keto-alpha-glucoside-1,2-lyase/3-keto-2-hydroxy-glucal hydratase domain-containing protein" evidence="1">
    <location>
        <begin position="29"/>
        <end position="219"/>
    </location>
</feature>
<gene>
    <name evidence="3" type="ORF">ETAA8_16020</name>
</gene>
<dbReference type="Gene3D" id="2.60.120.560">
    <property type="entry name" value="Exo-inulinase, domain 1"/>
    <property type="match status" value="1"/>
</dbReference>
<dbReference type="RefSeq" id="WP_145087193.1">
    <property type="nucleotide sequence ID" value="NZ_CP036274.1"/>
</dbReference>
<evidence type="ECO:0000256" key="1">
    <source>
        <dbReference type="SAM" id="SignalP"/>
    </source>
</evidence>
<dbReference type="EMBL" id="CP036274">
    <property type="protein sequence ID" value="QDU26524.1"/>
    <property type="molecule type" value="Genomic_DNA"/>
</dbReference>
<feature type="domain" description="3-keto-alpha-glucoside-1,2-lyase/3-keto-2-hydroxy-glucal hydratase" evidence="2">
    <location>
        <begin position="31"/>
        <end position="216"/>
    </location>
</feature>
<proteinExistence type="predicted"/>
<dbReference type="Proteomes" id="UP000315017">
    <property type="component" value="Chromosome"/>
</dbReference>
<sequence length="219" mass="23746" precursor="true">MRLQLNRTWLSGLVIVAAGALCSVAAAADEGFVSLFDGKSLTGWQGAVTGYVVEDGAIVCDPKKGGFLYTDKEYGDFVLKLEFQLTPGANNGIGIRTPMKGDPAYVGMELQVLDDTSDKYKNLQPYQYHGSIYGVVAVKRGHQKPVGEWNAQEITVKGKHVKIVLNGETIVDADIEKASTPKTLDGKNHPGLLNEKGYICFCGHGAKVAFRNIQLKELK</sequence>
<feature type="signal peptide" evidence="1">
    <location>
        <begin position="1"/>
        <end position="28"/>
    </location>
</feature>
<keyword evidence="1" id="KW-0732">Signal</keyword>
<dbReference type="OrthoDB" id="266976at2"/>
<dbReference type="AlphaFoldDB" id="A0A517Y8F5"/>
<reference evidence="3 4" key="1">
    <citation type="submission" date="2019-02" db="EMBL/GenBank/DDBJ databases">
        <title>Deep-cultivation of Planctomycetes and their phenomic and genomic characterization uncovers novel biology.</title>
        <authorList>
            <person name="Wiegand S."/>
            <person name="Jogler M."/>
            <person name="Boedeker C."/>
            <person name="Pinto D."/>
            <person name="Vollmers J."/>
            <person name="Rivas-Marin E."/>
            <person name="Kohn T."/>
            <person name="Peeters S.H."/>
            <person name="Heuer A."/>
            <person name="Rast P."/>
            <person name="Oberbeckmann S."/>
            <person name="Bunk B."/>
            <person name="Jeske O."/>
            <person name="Meyerdierks A."/>
            <person name="Storesund J.E."/>
            <person name="Kallscheuer N."/>
            <person name="Luecker S."/>
            <person name="Lage O.M."/>
            <person name="Pohl T."/>
            <person name="Merkel B.J."/>
            <person name="Hornburger P."/>
            <person name="Mueller R.-W."/>
            <person name="Bruemmer F."/>
            <person name="Labrenz M."/>
            <person name="Spormann A.M."/>
            <person name="Op den Camp H."/>
            <person name="Overmann J."/>
            <person name="Amann R."/>
            <person name="Jetten M.S.M."/>
            <person name="Mascher T."/>
            <person name="Medema M.H."/>
            <person name="Devos D.P."/>
            <person name="Kaster A.-K."/>
            <person name="Ovreas L."/>
            <person name="Rohde M."/>
            <person name="Galperin M.Y."/>
            <person name="Jogler C."/>
        </authorList>
    </citation>
    <scope>NUCLEOTIDE SEQUENCE [LARGE SCALE GENOMIC DNA]</scope>
    <source>
        <strain evidence="3 4">ETA_A8</strain>
    </source>
</reference>
<organism evidence="3 4">
    <name type="scientific">Anatilimnocola aggregata</name>
    <dbReference type="NCBI Taxonomy" id="2528021"/>
    <lineage>
        <taxon>Bacteria</taxon>
        <taxon>Pseudomonadati</taxon>
        <taxon>Planctomycetota</taxon>
        <taxon>Planctomycetia</taxon>
        <taxon>Pirellulales</taxon>
        <taxon>Pirellulaceae</taxon>
        <taxon>Anatilimnocola</taxon>
    </lineage>
</organism>
<protein>
    <recommendedName>
        <fullName evidence="2">3-keto-alpha-glucoside-1,2-lyase/3-keto-2-hydroxy-glucal hydratase domain-containing protein</fullName>
    </recommendedName>
</protein>
<evidence type="ECO:0000313" key="3">
    <source>
        <dbReference type="EMBL" id="QDU26524.1"/>
    </source>
</evidence>
<dbReference type="InterPro" id="IPR010496">
    <property type="entry name" value="AL/BT2_dom"/>
</dbReference>
<name>A0A517Y8F5_9BACT</name>
<dbReference type="Pfam" id="PF06439">
    <property type="entry name" value="3keto-disac_hyd"/>
    <property type="match status" value="1"/>
</dbReference>
<accession>A0A517Y8F5</accession>
<evidence type="ECO:0000259" key="2">
    <source>
        <dbReference type="Pfam" id="PF06439"/>
    </source>
</evidence>
<keyword evidence="4" id="KW-1185">Reference proteome</keyword>